<sequence length="146" mass="15553">MLVKTSSRAVVATVVMLSSMTAYAGPLVTVTFKNLSDKDAHHTIISVNDSNTYLYASPKPKAVVTPGTSDTFQVQTGLSNSNFASAHYIIGNKTCKFYTVYRDVPPSSGLKPHTVDATPSGGAICTANITSINAVTKAWSVEFTMR</sequence>
<feature type="signal peptide" evidence="1">
    <location>
        <begin position="1"/>
        <end position="24"/>
    </location>
</feature>
<protein>
    <submittedName>
        <fullName evidence="2">Uncharacterized protein</fullName>
    </submittedName>
</protein>
<evidence type="ECO:0000313" key="3">
    <source>
        <dbReference type="Proteomes" id="UP000268070"/>
    </source>
</evidence>
<dbReference type="AlphaFoldDB" id="A0A3G2HQT5"/>
<reference evidence="2 3" key="1">
    <citation type="submission" date="2018-09" db="EMBL/GenBank/DDBJ databases">
        <title>Complete genome sequence of the hydrocarbonoclastic bacterium Alcaligenes aquatilis QD168, isolated from a crude-oil polluted marine sediment of Central Chile.</title>
        <authorList>
            <person name="Duran R.E."/>
            <person name="Barra B."/>
            <person name="Salva-Serra F."/>
            <person name="Mendez V."/>
            <person name="Moore E.R.B."/>
            <person name="Seeger M."/>
        </authorList>
    </citation>
    <scope>NUCLEOTIDE SEQUENCE [LARGE SCALE GENOMIC DNA]</scope>
    <source>
        <strain evidence="2 3">QD168</strain>
    </source>
</reference>
<evidence type="ECO:0000313" key="2">
    <source>
        <dbReference type="EMBL" id="AYN19493.1"/>
    </source>
</evidence>
<gene>
    <name evidence="2" type="ORF">D3M96_02435</name>
</gene>
<proteinExistence type="predicted"/>
<feature type="chain" id="PRO_5017948402" evidence="1">
    <location>
        <begin position="25"/>
        <end position="146"/>
    </location>
</feature>
<keyword evidence="1" id="KW-0732">Signal</keyword>
<organism evidence="2 3">
    <name type="scientific">Alcaligenes aquatilis</name>
    <dbReference type="NCBI Taxonomy" id="323284"/>
    <lineage>
        <taxon>Bacteria</taxon>
        <taxon>Pseudomonadati</taxon>
        <taxon>Pseudomonadota</taxon>
        <taxon>Betaproteobacteria</taxon>
        <taxon>Burkholderiales</taxon>
        <taxon>Alcaligenaceae</taxon>
        <taxon>Alcaligenes</taxon>
    </lineage>
</organism>
<dbReference type="OrthoDB" id="8593804at2"/>
<name>A0A3G2HQT5_9BURK</name>
<dbReference type="EMBL" id="CP032153">
    <property type="protein sequence ID" value="AYN19493.1"/>
    <property type="molecule type" value="Genomic_DNA"/>
</dbReference>
<evidence type="ECO:0000256" key="1">
    <source>
        <dbReference type="SAM" id="SignalP"/>
    </source>
</evidence>
<accession>A0A3G2HQT5</accession>
<dbReference type="RefSeq" id="WP_108728159.1">
    <property type="nucleotide sequence ID" value="NZ_CP022390.1"/>
</dbReference>
<dbReference type="KEGG" id="aaqu:D3M96_02435"/>
<dbReference type="Proteomes" id="UP000268070">
    <property type="component" value="Chromosome"/>
</dbReference>